<comment type="subunit">
    <text evidence="5">Part of an enzyme complex containing four subunits: a flavoprotein, an iron-sulfur protein, plus two membrane-anchoring proteins, SdhC and SdhD.</text>
</comment>
<evidence type="ECO:0000256" key="3">
    <source>
        <dbReference type="ARBA" id="ARBA00004141"/>
    </source>
</evidence>
<evidence type="ECO:0000313" key="18">
    <source>
        <dbReference type="Proteomes" id="UP000321129"/>
    </source>
</evidence>
<dbReference type="RefSeq" id="WP_147123528.1">
    <property type="nucleotide sequence ID" value="NZ_VOPY01000003.1"/>
</dbReference>
<evidence type="ECO:0000256" key="10">
    <source>
        <dbReference type="ARBA" id="ARBA00022692"/>
    </source>
</evidence>
<dbReference type="GO" id="GO:0020037">
    <property type="term" value="F:heme binding"/>
    <property type="evidence" value="ECO:0007669"/>
    <property type="project" value="InterPro"/>
</dbReference>
<comment type="caution">
    <text evidence="17">The sequence shown here is derived from an EMBL/GenBank/DDBJ whole genome shotgun (WGS) entry which is preliminary data.</text>
</comment>
<dbReference type="OrthoDB" id="9809280at2"/>
<protein>
    <recommendedName>
        <fullName evidence="6">Succinate dehydrogenase hydrophobic membrane anchor subunit</fullName>
    </recommendedName>
</protein>
<feature type="transmembrane region" description="Helical" evidence="16">
    <location>
        <begin position="69"/>
        <end position="89"/>
    </location>
</feature>
<name>A0A5C6U5U2_9SPHN</name>
<keyword evidence="12" id="KW-0249">Electron transport</keyword>
<dbReference type="GO" id="GO:0006099">
    <property type="term" value="P:tricarboxylic acid cycle"/>
    <property type="evidence" value="ECO:0007669"/>
    <property type="project" value="UniProtKB-UniPathway"/>
</dbReference>
<accession>A0A5C6U5U2</accession>
<keyword evidence="9" id="KW-0349">Heme</keyword>
<dbReference type="AlphaFoldDB" id="A0A5C6U5U2"/>
<evidence type="ECO:0000256" key="7">
    <source>
        <dbReference type="ARBA" id="ARBA00022448"/>
    </source>
</evidence>
<dbReference type="Gene3D" id="1.20.1300.10">
    <property type="entry name" value="Fumarate reductase/succinate dehydrogenase, transmembrane subunit"/>
    <property type="match status" value="1"/>
</dbReference>
<sequence length="145" mass="15471">MSERTGIAKVASGGTELGRVRGLGSAREGTGHFIHQRLTAVGNLALFLWLIVSLVRLPLADFATMREWLGSPLAAVPMILLIISVFWHIRLGLQTLIEDYVHSDAPRILALVIVNFYCVAGAAFGIFSVAKIAFTATAAVTGVPA</sequence>
<keyword evidence="18" id="KW-1185">Reference proteome</keyword>
<keyword evidence="13 16" id="KW-1133">Transmembrane helix</keyword>
<keyword evidence="7" id="KW-0813">Transport</keyword>
<evidence type="ECO:0000256" key="15">
    <source>
        <dbReference type="ARBA" id="ARBA00023136"/>
    </source>
</evidence>
<evidence type="ECO:0000313" key="17">
    <source>
        <dbReference type="EMBL" id="TXC68293.1"/>
    </source>
</evidence>
<proteinExistence type="predicted"/>
<evidence type="ECO:0000256" key="9">
    <source>
        <dbReference type="ARBA" id="ARBA00022617"/>
    </source>
</evidence>
<dbReference type="SUPFAM" id="SSF81343">
    <property type="entry name" value="Fumarate reductase respiratory complex transmembrane subunits"/>
    <property type="match status" value="1"/>
</dbReference>
<dbReference type="GO" id="GO:0016020">
    <property type="term" value="C:membrane"/>
    <property type="evidence" value="ECO:0007669"/>
    <property type="project" value="UniProtKB-SubCell"/>
</dbReference>
<keyword evidence="10 16" id="KW-0812">Transmembrane</keyword>
<dbReference type="InterPro" id="IPR014312">
    <property type="entry name" value="Succ_DH_anchor"/>
</dbReference>
<evidence type="ECO:0000256" key="13">
    <source>
        <dbReference type="ARBA" id="ARBA00022989"/>
    </source>
</evidence>
<dbReference type="Pfam" id="PF01127">
    <property type="entry name" value="Sdh_cyt"/>
    <property type="match status" value="1"/>
</dbReference>
<comment type="pathway">
    <text evidence="4">Carbohydrate metabolism; tricarboxylic acid cycle.</text>
</comment>
<evidence type="ECO:0000256" key="16">
    <source>
        <dbReference type="SAM" id="Phobius"/>
    </source>
</evidence>
<evidence type="ECO:0000256" key="12">
    <source>
        <dbReference type="ARBA" id="ARBA00022982"/>
    </source>
</evidence>
<keyword evidence="15 16" id="KW-0472">Membrane</keyword>
<evidence type="ECO:0000256" key="5">
    <source>
        <dbReference type="ARBA" id="ARBA00011558"/>
    </source>
</evidence>
<evidence type="ECO:0000256" key="4">
    <source>
        <dbReference type="ARBA" id="ARBA00005163"/>
    </source>
</evidence>
<feature type="transmembrane region" description="Helical" evidence="16">
    <location>
        <begin position="38"/>
        <end position="57"/>
    </location>
</feature>
<dbReference type="InterPro" id="IPR034804">
    <property type="entry name" value="SQR/QFR_C/D"/>
</dbReference>
<reference evidence="17 18" key="1">
    <citation type="submission" date="2019-08" db="EMBL/GenBank/DDBJ databases">
        <title>Sphingorhabdus soil sp. nov., isolated from arctic soil.</title>
        <authorList>
            <person name="Liu Y."/>
        </authorList>
    </citation>
    <scope>NUCLEOTIDE SEQUENCE [LARGE SCALE GENOMIC DNA]</scope>
    <source>
        <strain evidence="17 18">D-2Q-5-6</strain>
    </source>
</reference>
<dbReference type="UniPathway" id="UPA00223"/>
<organism evidence="17 18">
    <name type="scientific">Flavisphingopyxis soli</name>
    <dbReference type="NCBI Taxonomy" id="2601267"/>
    <lineage>
        <taxon>Bacteria</taxon>
        <taxon>Pseudomonadati</taxon>
        <taxon>Pseudomonadota</taxon>
        <taxon>Alphaproteobacteria</taxon>
        <taxon>Sphingomonadales</taxon>
        <taxon>Sphingopyxidaceae</taxon>
        <taxon>Flavisphingopyxis</taxon>
    </lineage>
</organism>
<dbReference type="NCBIfam" id="TIGR02968">
    <property type="entry name" value="succ_dehyd_anc"/>
    <property type="match status" value="1"/>
</dbReference>
<comment type="subcellular location">
    <subcellularLocation>
        <location evidence="3">Membrane</location>
        <topology evidence="3">Multi-pass membrane protein</topology>
    </subcellularLocation>
</comment>
<evidence type="ECO:0000256" key="2">
    <source>
        <dbReference type="ARBA" id="ARBA00004050"/>
    </source>
</evidence>
<dbReference type="GO" id="GO:0046872">
    <property type="term" value="F:metal ion binding"/>
    <property type="evidence" value="ECO:0007669"/>
    <property type="project" value="UniProtKB-KW"/>
</dbReference>
<evidence type="ECO:0000256" key="8">
    <source>
        <dbReference type="ARBA" id="ARBA00022532"/>
    </source>
</evidence>
<feature type="transmembrane region" description="Helical" evidence="16">
    <location>
        <begin position="109"/>
        <end position="130"/>
    </location>
</feature>
<comment type="function">
    <text evidence="2">Membrane-anchoring subunit of succinate dehydrogenase (SDH).</text>
</comment>
<dbReference type="CDD" id="cd03495">
    <property type="entry name" value="SQR_TypeC_SdhD_like"/>
    <property type="match status" value="1"/>
</dbReference>
<keyword evidence="8" id="KW-0816">Tricarboxylic acid cycle</keyword>
<comment type="cofactor">
    <cofactor evidence="1">
        <name>heme</name>
        <dbReference type="ChEBI" id="CHEBI:30413"/>
    </cofactor>
</comment>
<keyword evidence="11" id="KW-0479">Metal-binding</keyword>
<dbReference type="EMBL" id="VOPY01000003">
    <property type="protein sequence ID" value="TXC68293.1"/>
    <property type="molecule type" value="Genomic_DNA"/>
</dbReference>
<evidence type="ECO:0000256" key="6">
    <source>
        <dbReference type="ARBA" id="ARBA00019425"/>
    </source>
</evidence>
<evidence type="ECO:0000256" key="11">
    <source>
        <dbReference type="ARBA" id="ARBA00022723"/>
    </source>
</evidence>
<evidence type="ECO:0000256" key="14">
    <source>
        <dbReference type="ARBA" id="ARBA00023004"/>
    </source>
</evidence>
<dbReference type="Proteomes" id="UP000321129">
    <property type="component" value="Unassembled WGS sequence"/>
</dbReference>
<keyword evidence="14" id="KW-0408">Iron</keyword>
<gene>
    <name evidence="17" type="primary">sdhD</name>
    <name evidence="17" type="ORF">FSZ31_11485</name>
</gene>
<evidence type="ECO:0000256" key="1">
    <source>
        <dbReference type="ARBA" id="ARBA00001971"/>
    </source>
</evidence>
<dbReference type="InterPro" id="IPR000701">
    <property type="entry name" value="SuccDH_FuR_B_TM-su"/>
</dbReference>